<gene>
    <name evidence="6" type="ORF">OW729_08515</name>
</gene>
<comment type="subcellular location">
    <subcellularLocation>
        <location evidence="5">Cell membrane</location>
        <topology evidence="5">Lipid-anchor</topology>
    </subcellularLocation>
</comment>
<keyword evidence="3 5" id="KW-0762">Sugar transport</keyword>
<evidence type="ECO:0000256" key="1">
    <source>
        <dbReference type="ARBA" id="ARBA00008520"/>
    </source>
</evidence>
<name>A0ABT4D8M6_9CLOT</name>
<accession>A0ABT4D8M6</accession>
<keyword evidence="7" id="KW-1185">Reference proteome</keyword>
<dbReference type="PANTHER" id="PTHR30061">
    <property type="entry name" value="MALTOSE-BINDING PERIPLASMIC PROTEIN"/>
    <property type="match status" value="1"/>
</dbReference>
<dbReference type="Proteomes" id="UP001144612">
    <property type="component" value="Unassembled WGS sequence"/>
</dbReference>
<keyword evidence="5" id="KW-0472">Membrane</keyword>
<evidence type="ECO:0000313" key="7">
    <source>
        <dbReference type="Proteomes" id="UP001144612"/>
    </source>
</evidence>
<evidence type="ECO:0000313" key="6">
    <source>
        <dbReference type="EMBL" id="MCY6958645.1"/>
    </source>
</evidence>
<protein>
    <recommendedName>
        <fullName evidence="5">Maltodextrin-binding protein</fullName>
    </recommendedName>
</protein>
<dbReference type="Gene3D" id="3.40.190.10">
    <property type="entry name" value="Periplasmic binding protein-like II"/>
    <property type="match status" value="2"/>
</dbReference>
<feature type="signal peptide" evidence="5">
    <location>
        <begin position="1"/>
        <end position="29"/>
    </location>
</feature>
<keyword evidence="5" id="KW-0449">Lipoprotein</keyword>
<comment type="similarity">
    <text evidence="1 5">Belongs to the bacterial solute-binding protein 1 family.</text>
</comment>
<dbReference type="Pfam" id="PF01547">
    <property type="entry name" value="SBP_bac_1"/>
    <property type="match status" value="1"/>
</dbReference>
<dbReference type="CDD" id="cd13586">
    <property type="entry name" value="PBP2_Maltose_binding_like"/>
    <property type="match status" value="1"/>
</dbReference>
<reference evidence="6" key="1">
    <citation type="submission" date="2022-12" db="EMBL/GenBank/DDBJ databases">
        <title>Clostridium sp. nov., isolated from industrial wastewater.</title>
        <authorList>
            <person name="Jiayan W."/>
        </authorList>
    </citation>
    <scope>NUCLEOTIDE SEQUENCE</scope>
    <source>
        <strain evidence="6">ZC22-4</strain>
    </source>
</reference>
<keyword evidence="5" id="KW-1003">Cell membrane</keyword>
<dbReference type="RefSeq" id="WP_268061063.1">
    <property type="nucleotide sequence ID" value="NZ_JAPQFJ010000007.1"/>
</dbReference>
<dbReference type="PROSITE" id="PS51257">
    <property type="entry name" value="PROKAR_LIPOPROTEIN"/>
    <property type="match status" value="1"/>
</dbReference>
<keyword evidence="4 5" id="KW-0732">Signal</keyword>
<evidence type="ECO:0000256" key="3">
    <source>
        <dbReference type="ARBA" id="ARBA00022597"/>
    </source>
</evidence>
<sequence>MGKHLKKVVSLVTGLIVASSIFTGCGSNADNKAKDTSSNGETVKLSFWHGWTGAEEKALGEIIKKFEAKNPNIKVETLPTPFDKLNEKLKASLPTNESPDLFLGPNDWIGTFATLNQLEEVDSYISDVKDNYLPNALEAGKFNGKQYAFPDSVKTYVLIYNKDLVPSPPKTIEEMRKIAKVNTKSGKYGLVFDITNFYYDYAFFAGYGGKVFKDEKGTIDFSQKGVADSINLLNDIKNKDKVTIKDFDYNVMMDLMQTGKAAMIINGPWCFGDLDKAVKEGKGLKNWGAVKLPVIEEGKPLKPYMGTEMLFMSKNGKHKEEAAKFIKFMTSAESQEFMNKQAGHVPANVKVNIGDDWKTKIILEQAKESDPMPNIAEMGQVWDPAKEMYSNVFTGKSTPEKSIKDTQDKINKLIKSMHGE</sequence>
<dbReference type="InterPro" id="IPR006060">
    <property type="entry name" value="Maltose/Cyclodextrin-bd"/>
</dbReference>
<keyword evidence="2 5" id="KW-0813">Transport</keyword>
<dbReference type="EMBL" id="JAPQFJ010000007">
    <property type="protein sequence ID" value="MCY6958645.1"/>
    <property type="molecule type" value="Genomic_DNA"/>
</dbReference>
<dbReference type="PRINTS" id="PR00181">
    <property type="entry name" value="MALTOSEBP"/>
</dbReference>
<dbReference type="InterPro" id="IPR006059">
    <property type="entry name" value="SBP"/>
</dbReference>
<evidence type="ECO:0000256" key="2">
    <source>
        <dbReference type="ARBA" id="ARBA00022448"/>
    </source>
</evidence>
<proteinExistence type="inferred from homology"/>
<evidence type="ECO:0000256" key="4">
    <source>
        <dbReference type="ARBA" id="ARBA00022729"/>
    </source>
</evidence>
<dbReference type="SUPFAM" id="SSF53850">
    <property type="entry name" value="Periplasmic binding protein-like II"/>
    <property type="match status" value="1"/>
</dbReference>
<comment type="caution">
    <text evidence="6">The sequence shown here is derived from an EMBL/GenBank/DDBJ whole genome shotgun (WGS) entry which is preliminary data.</text>
</comment>
<organism evidence="6 7">
    <name type="scientific">Clostridium brassicae</name>
    <dbReference type="NCBI Taxonomy" id="2999072"/>
    <lineage>
        <taxon>Bacteria</taxon>
        <taxon>Bacillati</taxon>
        <taxon>Bacillota</taxon>
        <taxon>Clostridia</taxon>
        <taxon>Eubacteriales</taxon>
        <taxon>Clostridiaceae</taxon>
        <taxon>Clostridium</taxon>
    </lineage>
</organism>
<evidence type="ECO:0000256" key="5">
    <source>
        <dbReference type="RuleBase" id="RU365005"/>
    </source>
</evidence>
<feature type="chain" id="PRO_5044987487" description="Maltodextrin-binding protein" evidence="5">
    <location>
        <begin position="30"/>
        <end position="420"/>
    </location>
</feature>
<dbReference type="PANTHER" id="PTHR30061:SF50">
    <property type="entry name" value="MALTOSE_MALTODEXTRIN-BINDING PERIPLASMIC PROTEIN"/>
    <property type="match status" value="1"/>
</dbReference>